<organism evidence="3 4">
    <name type="scientific">Solirubrobacter ginsenosidimutans</name>
    <dbReference type="NCBI Taxonomy" id="490573"/>
    <lineage>
        <taxon>Bacteria</taxon>
        <taxon>Bacillati</taxon>
        <taxon>Actinomycetota</taxon>
        <taxon>Thermoleophilia</taxon>
        <taxon>Solirubrobacterales</taxon>
        <taxon>Solirubrobacteraceae</taxon>
        <taxon>Solirubrobacter</taxon>
    </lineage>
</organism>
<protein>
    <submittedName>
        <fullName evidence="3">Methyl-accepting chemotaxis protein</fullName>
    </submittedName>
</protein>
<name>A0A9X3MZE2_9ACTN</name>
<gene>
    <name evidence="3" type="ORF">OM076_35220</name>
</gene>
<evidence type="ECO:0000259" key="2">
    <source>
        <dbReference type="PROSITE" id="PS50111"/>
    </source>
</evidence>
<dbReference type="RefSeq" id="WP_270044835.1">
    <property type="nucleotide sequence ID" value="NZ_JAPDOD010000049.1"/>
</dbReference>
<feature type="domain" description="Methyl-accepting transducer" evidence="2">
    <location>
        <begin position="1"/>
        <end position="74"/>
    </location>
</feature>
<dbReference type="SUPFAM" id="SSF58104">
    <property type="entry name" value="Methyl-accepting chemotaxis protein (MCP) signaling domain"/>
    <property type="match status" value="1"/>
</dbReference>
<dbReference type="GO" id="GO:0016020">
    <property type="term" value="C:membrane"/>
    <property type="evidence" value="ECO:0007669"/>
    <property type="project" value="InterPro"/>
</dbReference>
<evidence type="ECO:0000256" key="1">
    <source>
        <dbReference type="PROSITE-ProRule" id="PRU00284"/>
    </source>
</evidence>
<keyword evidence="4" id="KW-1185">Reference proteome</keyword>
<reference evidence="3" key="1">
    <citation type="submission" date="2022-10" db="EMBL/GenBank/DDBJ databases">
        <title>The WGS of Solirubrobacter ginsenosidimutans DSM 21036.</title>
        <authorList>
            <person name="Jiang Z."/>
        </authorList>
    </citation>
    <scope>NUCLEOTIDE SEQUENCE</scope>
    <source>
        <strain evidence="3">DSM 21036</strain>
    </source>
</reference>
<comment type="caution">
    <text evidence="3">The sequence shown here is derived from an EMBL/GenBank/DDBJ whole genome shotgun (WGS) entry which is preliminary data.</text>
</comment>
<dbReference type="PROSITE" id="PS50111">
    <property type="entry name" value="CHEMOTAXIS_TRANSDUC_2"/>
    <property type="match status" value="1"/>
</dbReference>
<keyword evidence="1" id="KW-0807">Transducer</keyword>
<evidence type="ECO:0000313" key="3">
    <source>
        <dbReference type="EMBL" id="MDA0165574.1"/>
    </source>
</evidence>
<sequence>MPRFSPNPNRPDHLVASIVALAEQTNRLALESALEAARADSLGKVTTVVEQVCRLAVGAGVAAGEIAWLVSELQTAQPTDHQLGEAAVAVSGMQSAMSAVAFAVGEVADRGGPTEIASSAEALRRVAAQLEGLLQRIQPCV</sequence>
<proteinExistence type="predicted"/>
<dbReference type="Proteomes" id="UP001149140">
    <property type="component" value="Unassembled WGS sequence"/>
</dbReference>
<dbReference type="Pfam" id="PF00015">
    <property type="entry name" value="MCPsignal"/>
    <property type="match status" value="1"/>
</dbReference>
<dbReference type="EMBL" id="JAPDOD010000049">
    <property type="protein sequence ID" value="MDA0165574.1"/>
    <property type="molecule type" value="Genomic_DNA"/>
</dbReference>
<dbReference type="AlphaFoldDB" id="A0A9X3MZE2"/>
<dbReference type="Gene3D" id="1.10.287.950">
    <property type="entry name" value="Methyl-accepting chemotaxis protein"/>
    <property type="match status" value="1"/>
</dbReference>
<dbReference type="InterPro" id="IPR004089">
    <property type="entry name" value="MCPsignal_dom"/>
</dbReference>
<accession>A0A9X3MZE2</accession>
<dbReference type="GO" id="GO:0007165">
    <property type="term" value="P:signal transduction"/>
    <property type="evidence" value="ECO:0007669"/>
    <property type="project" value="UniProtKB-KW"/>
</dbReference>
<evidence type="ECO:0000313" key="4">
    <source>
        <dbReference type="Proteomes" id="UP001149140"/>
    </source>
</evidence>